<feature type="binding site" evidence="12">
    <location>
        <position position="412"/>
    </location>
    <ligand>
        <name>Zn(2+)</name>
        <dbReference type="ChEBI" id="CHEBI:29105"/>
    </ligand>
</feature>
<feature type="domain" description="BRCT" evidence="13">
    <location>
        <begin position="594"/>
        <end position="673"/>
    </location>
</feature>
<dbReference type="NCBIfam" id="NF005932">
    <property type="entry name" value="PRK07956.1"/>
    <property type="match status" value="1"/>
</dbReference>
<dbReference type="InterPro" id="IPR004150">
    <property type="entry name" value="NAD_DNA_ligase_OB"/>
</dbReference>
<dbReference type="FunFam" id="3.30.470.30:FF:000001">
    <property type="entry name" value="DNA ligase"/>
    <property type="match status" value="1"/>
</dbReference>
<dbReference type="CDD" id="cd17748">
    <property type="entry name" value="BRCT_DNA_ligase_like"/>
    <property type="match status" value="1"/>
</dbReference>
<dbReference type="GO" id="GO:0005829">
    <property type="term" value="C:cytosol"/>
    <property type="evidence" value="ECO:0007669"/>
    <property type="project" value="TreeGrafter"/>
</dbReference>
<comment type="similarity">
    <text evidence="12">Belongs to the NAD-dependent DNA ligase family. LigA subfamily.</text>
</comment>
<keyword evidence="6 12" id="KW-0862">Zinc</keyword>
<dbReference type="InterPro" id="IPR004149">
    <property type="entry name" value="Znf_DNAligase_C4"/>
</dbReference>
<dbReference type="Pfam" id="PF03119">
    <property type="entry name" value="DNA_ligase_ZBD"/>
    <property type="match status" value="1"/>
</dbReference>
<dbReference type="InterPro" id="IPR001357">
    <property type="entry name" value="BRCT_dom"/>
</dbReference>
<feature type="binding site" evidence="12">
    <location>
        <position position="115"/>
    </location>
    <ligand>
        <name>NAD(+)</name>
        <dbReference type="ChEBI" id="CHEBI:57540"/>
    </ligand>
</feature>
<dbReference type="GO" id="GO:0003677">
    <property type="term" value="F:DNA binding"/>
    <property type="evidence" value="ECO:0007669"/>
    <property type="project" value="InterPro"/>
</dbReference>
<keyword evidence="8 12" id="KW-0520">NAD</keyword>
<dbReference type="InterPro" id="IPR012340">
    <property type="entry name" value="NA-bd_OB-fold"/>
</dbReference>
<evidence type="ECO:0000256" key="8">
    <source>
        <dbReference type="ARBA" id="ARBA00023027"/>
    </source>
</evidence>
<dbReference type="NCBIfam" id="TIGR00575">
    <property type="entry name" value="dnlj"/>
    <property type="match status" value="1"/>
</dbReference>
<dbReference type="PROSITE" id="PS50172">
    <property type="entry name" value="BRCT"/>
    <property type="match status" value="1"/>
</dbReference>
<dbReference type="InterPro" id="IPR003583">
    <property type="entry name" value="Hlx-hairpin-Hlx_DNA-bd_motif"/>
</dbReference>
<dbReference type="SUPFAM" id="SSF52113">
    <property type="entry name" value="BRCT domain"/>
    <property type="match status" value="1"/>
</dbReference>
<dbReference type="EMBL" id="LGKP01000011">
    <property type="protein sequence ID" value="KPL90536.1"/>
    <property type="molecule type" value="Genomic_DNA"/>
</dbReference>
<feature type="binding site" evidence="12">
    <location>
        <position position="318"/>
    </location>
    <ligand>
        <name>NAD(+)</name>
        <dbReference type="ChEBI" id="CHEBI:57540"/>
    </ligand>
</feature>
<dbReference type="PROSITE" id="PS01055">
    <property type="entry name" value="DNA_LIGASE_N1"/>
    <property type="match status" value="1"/>
</dbReference>
<dbReference type="PIRSF" id="PIRSF001604">
    <property type="entry name" value="LigA"/>
    <property type="match status" value="1"/>
</dbReference>
<dbReference type="Gene3D" id="1.10.150.20">
    <property type="entry name" value="5' to 3' exonuclease, C-terminal subdomain"/>
    <property type="match status" value="2"/>
</dbReference>
<dbReference type="InterPro" id="IPR013840">
    <property type="entry name" value="DNAligase_N"/>
</dbReference>
<evidence type="ECO:0000256" key="4">
    <source>
        <dbReference type="ARBA" id="ARBA00022723"/>
    </source>
</evidence>
<dbReference type="GO" id="GO:0006260">
    <property type="term" value="P:DNA replication"/>
    <property type="evidence" value="ECO:0007669"/>
    <property type="project" value="UniProtKB-KW"/>
</dbReference>
<dbReference type="PANTHER" id="PTHR23389:SF9">
    <property type="entry name" value="DNA LIGASE"/>
    <property type="match status" value="1"/>
</dbReference>
<evidence type="ECO:0000259" key="13">
    <source>
        <dbReference type="PROSITE" id="PS50172"/>
    </source>
</evidence>
<feature type="binding site" evidence="12">
    <location>
        <begin position="35"/>
        <end position="39"/>
    </location>
    <ligand>
        <name>NAD(+)</name>
        <dbReference type="ChEBI" id="CHEBI:57540"/>
    </ligand>
</feature>
<evidence type="ECO:0000256" key="10">
    <source>
        <dbReference type="ARBA" id="ARBA00023211"/>
    </source>
</evidence>
<comment type="caution">
    <text evidence="14">The sequence shown here is derived from an EMBL/GenBank/DDBJ whole genome shotgun (WGS) entry which is preliminary data.</text>
</comment>
<dbReference type="EC" id="6.5.1.2" evidence="12"/>
<keyword evidence="3 12" id="KW-0235">DNA replication</keyword>
<keyword evidence="7 12" id="KW-0460">Magnesium</keyword>
<dbReference type="HAMAP" id="MF_01588">
    <property type="entry name" value="DNA_ligase_A"/>
    <property type="match status" value="1"/>
</dbReference>
<comment type="catalytic activity">
    <reaction evidence="11 12">
        <text>NAD(+) + (deoxyribonucleotide)n-3'-hydroxyl + 5'-phospho-(deoxyribonucleotide)m = (deoxyribonucleotide)n+m + AMP + beta-nicotinamide D-nucleotide.</text>
        <dbReference type="EC" id="6.5.1.2"/>
    </reaction>
</comment>
<dbReference type="Pfam" id="PF01653">
    <property type="entry name" value="DNA_ligase_aden"/>
    <property type="match status" value="1"/>
</dbReference>
<reference evidence="14 15" key="1">
    <citation type="submission" date="2015-07" db="EMBL/GenBank/DDBJ databases">
        <title>Whole genome sequence of Herpetosiphon geysericola DSM 7119.</title>
        <authorList>
            <person name="Hemp J."/>
            <person name="Ward L.M."/>
            <person name="Pace L.A."/>
            <person name="Fischer W.W."/>
        </authorList>
    </citation>
    <scope>NUCLEOTIDE SEQUENCE [LARGE SCALE GENOMIC DNA]</scope>
    <source>
        <strain evidence="14 15">DSM 7119</strain>
    </source>
</reference>
<dbReference type="CDD" id="cd00114">
    <property type="entry name" value="LIGANc"/>
    <property type="match status" value="1"/>
</dbReference>
<keyword evidence="4 12" id="KW-0479">Metal-binding</keyword>
<evidence type="ECO:0000256" key="7">
    <source>
        <dbReference type="ARBA" id="ARBA00022842"/>
    </source>
</evidence>
<dbReference type="STRING" id="70996.SE18_05435"/>
<dbReference type="Pfam" id="PF12826">
    <property type="entry name" value="HHH_2"/>
    <property type="match status" value="1"/>
</dbReference>
<evidence type="ECO:0000256" key="6">
    <source>
        <dbReference type="ARBA" id="ARBA00022833"/>
    </source>
</evidence>
<comment type="function">
    <text evidence="1 12">DNA ligase that catalyzes the formation of phosphodiester linkages between 5'-phosphoryl and 3'-hydroxyl groups in double-stranded DNA using NAD as a coenzyme and as the energy source for the reaction. It is essential for DNA replication and repair of damaged DNA.</text>
</comment>
<dbReference type="GO" id="GO:0006281">
    <property type="term" value="P:DNA repair"/>
    <property type="evidence" value="ECO:0007669"/>
    <property type="project" value="UniProtKB-KW"/>
</dbReference>
<dbReference type="SUPFAM" id="SSF50249">
    <property type="entry name" value="Nucleic acid-binding proteins"/>
    <property type="match status" value="1"/>
</dbReference>
<dbReference type="OrthoDB" id="9759736at2"/>
<dbReference type="SMART" id="SM00532">
    <property type="entry name" value="LIGANc"/>
    <property type="match status" value="1"/>
</dbReference>
<dbReference type="InterPro" id="IPR041663">
    <property type="entry name" value="DisA/LigA_HHH"/>
</dbReference>
<keyword evidence="5 12" id="KW-0227">DNA damage</keyword>
<dbReference type="SUPFAM" id="SSF56091">
    <property type="entry name" value="DNA ligase/mRNA capping enzyme, catalytic domain"/>
    <property type="match status" value="1"/>
</dbReference>
<organism evidence="14 15">
    <name type="scientific">Herpetosiphon geysericola</name>
    <dbReference type="NCBI Taxonomy" id="70996"/>
    <lineage>
        <taxon>Bacteria</taxon>
        <taxon>Bacillati</taxon>
        <taxon>Chloroflexota</taxon>
        <taxon>Chloroflexia</taxon>
        <taxon>Herpetosiphonales</taxon>
        <taxon>Herpetosiphonaceae</taxon>
        <taxon>Herpetosiphon</taxon>
    </lineage>
</organism>
<keyword evidence="10 12" id="KW-0464">Manganese</keyword>
<dbReference type="InterPro" id="IPR036420">
    <property type="entry name" value="BRCT_dom_sf"/>
</dbReference>
<feature type="binding site" evidence="12">
    <location>
        <position position="178"/>
    </location>
    <ligand>
        <name>NAD(+)</name>
        <dbReference type="ChEBI" id="CHEBI:57540"/>
    </ligand>
</feature>
<evidence type="ECO:0000256" key="3">
    <source>
        <dbReference type="ARBA" id="ARBA00022705"/>
    </source>
</evidence>
<feature type="active site" description="N6-AMP-lysine intermediate" evidence="12">
    <location>
        <position position="117"/>
    </location>
</feature>
<dbReference type="Pfam" id="PF00533">
    <property type="entry name" value="BRCT"/>
    <property type="match status" value="1"/>
</dbReference>
<feature type="binding site" evidence="12">
    <location>
        <position position="294"/>
    </location>
    <ligand>
        <name>NAD(+)</name>
        <dbReference type="ChEBI" id="CHEBI:57540"/>
    </ligand>
</feature>
<dbReference type="InterPro" id="IPR013839">
    <property type="entry name" value="DNAligase_adenylation"/>
</dbReference>
<dbReference type="Gene3D" id="3.40.50.10190">
    <property type="entry name" value="BRCT domain"/>
    <property type="match status" value="1"/>
</dbReference>
<dbReference type="FunFam" id="1.10.287.610:FF:000002">
    <property type="entry name" value="DNA ligase"/>
    <property type="match status" value="1"/>
</dbReference>
<feature type="binding site" evidence="12">
    <location>
        <position position="415"/>
    </location>
    <ligand>
        <name>Zn(2+)</name>
        <dbReference type="ChEBI" id="CHEBI:29105"/>
    </ligand>
</feature>
<dbReference type="InterPro" id="IPR010994">
    <property type="entry name" value="RuvA_2-like"/>
</dbReference>
<dbReference type="AlphaFoldDB" id="A0A0P6YBA0"/>
<evidence type="ECO:0000256" key="12">
    <source>
        <dbReference type="HAMAP-Rule" id="MF_01588"/>
    </source>
</evidence>
<protein>
    <recommendedName>
        <fullName evidence="12">DNA ligase</fullName>
        <ecNumber evidence="12">6.5.1.2</ecNumber>
    </recommendedName>
    <alternativeName>
        <fullName evidence="12">Polydeoxyribonucleotide synthase [NAD(+)]</fullName>
    </alternativeName>
</protein>
<evidence type="ECO:0000256" key="9">
    <source>
        <dbReference type="ARBA" id="ARBA00023204"/>
    </source>
</evidence>
<accession>A0A0P6YBA0</accession>
<keyword evidence="9 12" id="KW-0234">DNA repair</keyword>
<keyword evidence="2 12" id="KW-0436">Ligase</keyword>
<dbReference type="PATRIC" id="fig|70996.4.peg.5481"/>
<evidence type="ECO:0000313" key="15">
    <source>
        <dbReference type="Proteomes" id="UP000050277"/>
    </source>
</evidence>
<dbReference type="GO" id="GO:0046872">
    <property type="term" value="F:metal ion binding"/>
    <property type="evidence" value="ECO:0007669"/>
    <property type="project" value="UniProtKB-KW"/>
</dbReference>
<evidence type="ECO:0000256" key="5">
    <source>
        <dbReference type="ARBA" id="ARBA00022763"/>
    </source>
</evidence>
<proteinExistence type="inferred from homology"/>
<evidence type="ECO:0000256" key="1">
    <source>
        <dbReference type="ARBA" id="ARBA00004067"/>
    </source>
</evidence>
<evidence type="ECO:0000256" key="2">
    <source>
        <dbReference type="ARBA" id="ARBA00022598"/>
    </source>
</evidence>
<dbReference type="GO" id="GO:0003911">
    <property type="term" value="F:DNA ligase (NAD+) activity"/>
    <property type="evidence" value="ECO:0007669"/>
    <property type="project" value="UniProtKB-UniRule"/>
</dbReference>
<feature type="binding site" evidence="12">
    <location>
        <position position="430"/>
    </location>
    <ligand>
        <name>Zn(2+)</name>
        <dbReference type="ChEBI" id="CHEBI:29105"/>
    </ligand>
</feature>
<dbReference type="Proteomes" id="UP000050277">
    <property type="component" value="Unassembled WGS sequence"/>
</dbReference>
<dbReference type="PANTHER" id="PTHR23389">
    <property type="entry name" value="CHROMOSOME TRANSMISSION FIDELITY FACTOR 18"/>
    <property type="match status" value="1"/>
</dbReference>
<dbReference type="Gene3D" id="1.10.287.610">
    <property type="entry name" value="Helix hairpin bin"/>
    <property type="match status" value="1"/>
</dbReference>
<dbReference type="InterPro" id="IPR001679">
    <property type="entry name" value="DNA_ligase"/>
</dbReference>
<feature type="binding site" evidence="12">
    <location>
        <begin position="84"/>
        <end position="85"/>
    </location>
    <ligand>
        <name>NAD(+)</name>
        <dbReference type="ChEBI" id="CHEBI:57540"/>
    </ligand>
</feature>
<evidence type="ECO:0000313" key="14">
    <source>
        <dbReference type="EMBL" id="KPL90536.1"/>
    </source>
</evidence>
<dbReference type="Gene3D" id="6.20.10.30">
    <property type="match status" value="1"/>
</dbReference>
<comment type="cofactor">
    <cofactor evidence="12">
        <name>Mg(2+)</name>
        <dbReference type="ChEBI" id="CHEBI:18420"/>
    </cofactor>
    <cofactor evidence="12">
        <name>Mn(2+)</name>
        <dbReference type="ChEBI" id="CHEBI:29035"/>
    </cofactor>
</comment>
<sequence length="673" mass="73063">MAVSEQTVARAASLRDELNRYNHHYYTLDAPLVSDAQYDSLLNELRAIEAEYPELRTPDSPTQRVGSAPLGKFPKVQHPVPMLSLGNAFNADDLAAWRRRAEQIIGAQPMSYTVEPKIDGLAVALTYINGVFSVGATRGNGEIGEDITANLRTIRDVPLRLQPIDGQPLPERIEVRGEVYLPIEAFNQLNERQAHAGEKVFANPRNAAAGSLRQLDSTITASRPLRFFAYAVGPFSGVDLNSQSETLNTLRHYGFSINPDTRLFDDFAAVVDYCHEWMGRRELLSYEVDGVVVKIDDFAMQRELGVVGRDPRWAIAYKFPAREETTTLLNIVINVGRTGKLIPNAVLEPISLGGTTVQHASLHNADYIISRDIRIGDRVVVKRAGDVIPYVIGPIVEARTGNEQPWPAPTFCPTCGQPVEQLADEVDIYCINNACPARLIRSIEHWVSRSAMDIVGMGERQASQFVEMGLITSIPDIYRLNIASFAGREGYGDRRVANLLNAIEESKQRPLDRVITALGINGVGTVAAVDLARNFRSLPALAQATIEQLTAIDGIGGSTAQSVVDFFSTPANQQLIAELLALGVQAELGAVAEQQSDRLAGKSFVITGTLPGISREAAQALIEAHGGKVGGSVSKKTDYLLAGEAAGSKLTKAQSLGVKVLSIDDLYALLADS</sequence>
<feature type="binding site" evidence="12">
    <location>
        <position position="138"/>
    </location>
    <ligand>
        <name>NAD(+)</name>
        <dbReference type="ChEBI" id="CHEBI:57540"/>
    </ligand>
</feature>
<dbReference type="SMART" id="SM00292">
    <property type="entry name" value="BRCT"/>
    <property type="match status" value="1"/>
</dbReference>
<dbReference type="SUPFAM" id="SSF47781">
    <property type="entry name" value="RuvA domain 2-like"/>
    <property type="match status" value="1"/>
</dbReference>
<dbReference type="Pfam" id="PF03120">
    <property type="entry name" value="OB_DNA_ligase"/>
    <property type="match status" value="1"/>
</dbReference>
<dbReference type="SMART" id="SM00278">
    <property type="entry name" value="HhH1"/>
    <property type="match status" value="2"/>
</dbReference>
<dbReference type="InterPro" id="IPR018239">
    <property type="entry name" value="DNA_ligase_AS"/>
</dbReference>
<evidence type="ECO:0000256" key="11">
    <source>
        <dbReference type="ARBA" id="ARBA00034005"/>
    </source>
</evidence>
<dbReference type="FunFam" id="1.10.150.20:FF:000006">
    <property type="entry name" value="DNA ligase"/>
    <property type="match status" value="1"/>
</dbReference>
<dbReference type="FunFam" id="1.10.150.20:FF:000007">
    <property type="entry name" value="DNA ligase"/>
    <property type="match status" value="1"/>
</dbReference>
<keyword evidence="15" id="KW-1185">Reference proteome</keyword>
<name>A0A0P6YBA0_9CHLR</name>
<feature type="binding site" evidence="12">
    <location>
        <position position="435"/>
    </location>
    <ligand>
        <name>Zn(2+)</name>
        <dbReference type="ChEBI" id="CHEBI:29105"/>
    </ligand>
</feature>
<gene>
    <name evidence="12" type="primary">ligA</name>
    <name evidence="14" type="ORF">SE18_05435</name>
</gene>
<dbReference type="Gene3D" id="3.30.470.30">
    <property type="entry name" value="DNA ligase/mRNA capping enzyme"/>
    <property type="match status" value="1"/>
</dbReference>
<dbReference type="Gene3D" id="2.40.50.140">
    <property type="entry name" value="Nucleic acid-binding proteins"/>
    <property type="match status" value="1"/>
</dbReference>